<accession>A0ABQ6FSM0</accession>
<organism evidence="1 2">
    <name type="scientific">Dictyobacter halimunensis</name>
    <dbReference type="NCBI Taxonomy" id="3026934"/>
    <lineage>
        <taxon>Bacteria</taxon>
        <taxon>Bacillati</taxon>
        <taxon>Chloroflexota</taxon>
        <taxon>Ktedonobacteria</taxon>
        <taxon>Ktedonobacterales</taxon>
        <taxon>Dictyobacteraceae</taxon>
        <taxon>Dictyobacter</taxon>
    </lineage>
</organism>
<name>A0ABQ6FSM0_9CHLR</name>
<dbReference type="EMBL" id="BSRI01000002">
    <property type="protein sequence ID" value="GLV56680.1"/>
    <property type="molecule type" value="Genomic_DNA"/>
</dbReference>
<proteinExistence type="predicted"/>
<evidence type="ECO:0000313" key="2">
    <source>
        <dbReference type="Proteomes" id="UP001344906"/>
    </source>
</evidence>
<protein>
    <submittedName>
        <fullName evidence="1">Uncharacterized protein</fullName>
    </submittedName>
</protein>
<sequence length="90" mass="10129">MPSSPAPPTTTAGTSRRRAYRWTWWWGNLSANIENAKRILQKVAQKLPADRSAQTCICEHALASTIMTDPARIPAEVKEKYDLLIGRYIS</sequence>
<evidence type="ECO:0000313" key="1">
    <source>
        <dbReference type="EMBL" id="GLV56680.1"/>
    </source>
</evidence>
<dbReference type="Proteomes" id="UP001344906">
    <property type="component" value="Unassembled WGS sequence"/>
</dbReference>
<gene>
    <name evidence="1" type="ORF">KDH_35190</name>
</gene>
<reference evidence="1 2" key="1">
    <citation type="submission" date="2023-02" db="EMBL/GenBank/DDBJ databases">
        <title>Dictyobacter halimunensis sp. nov., a new member of the class Ktedonobacteria from forest soil in a geothermal area.</title>
        <authorList>
            <person name="Rachmania M.K."/>
            <person name="Ningsih F."/>
            <person name="Sakai Y."/>
            <person name="Yabe S."/>
            <person name="Yokota A."/>
            <person name="Sjamsuridzal W."/>
        </authorList>
    </citation>
    <scope>NUCLEOTIDE SEQUENCE [LARGE SCALE GENOMIC DNA]</scope>
    <source>
        <strain evidence="1 2">S3.2.2.5</strain>
    </source>
</reference>
<keyword evidence="2" id="KW-1185">Reference proteome</keyword>
<comment type="caution">
    <text evidence="1">The sequence shown here is derived from an EMBL/GenBank/DDBJ whole genome shotgun (WGS) entry which is preliminary data.</text>
</comment>